<keyword evidence="4" id="KW-0238">DNA-binding</keyword>
<comment type="caution">
    <text evidence="6">The sequence shown here is derived from an EMBL/GenBank/DDBJ whole genome shotgun (WGS) entry which is preliminary data.</text>
</comment>
<name>A0ABQ1K2A7_9GAMM</name>
<dbReference type="InterPro" id="IPR001207">
    <property type="entry name" value="Transposase_mutator"/>
</dbReference>
<evidence type="ECO:0000256" key="4">
    <source>
        <dbReference type="ARBA" id="ARBA00023125"/>
    </source>
</evidence>
<reference evidence="7" key="1">
    <citation type="journal article" date="2019" name="Int. J. Syst. Evol. Microbiol.">
        <title>The Global Catalogue of Microorganisms (GCM) 10K type strain sequencing project: providing services to taxonomists for standard genome sequencing and annotation.</title>
        <authorList>
            <consortium name="The Broad Institute Genomics Platform"/>
            <consortium name="The Broad Institute Genome Sequencing Center for Infectious Disease"/>
            <person name="Wu L."/>
            <person name="Ma J."/>
        </authorList>
    </citation>
    <scope>NUCLEOTIDE SEQUENCE [LARGE SCALE GENOMIC DNA]</scope>
    <source>
        <strain evidence="7">CGMCC 1.15341</strain>
    </source>
</reference>
<evidence type="ECO:0000313" key="6">
    <source>
        <dbReference type="EMBL" id="GGB81912.1"/>
    </source>
</evidence>
<comment type="function">
    <text evidence="1">Required for the transposition of the insertion element.</text>
</comment>
<evidence type="ECO:0000256" key="3">
    <source>
        <dbReference type="ARBA" id="ARBA00022578"/>
    </source>
</evidence>
<keyword evidence="3" id="KW-0815">Transposition</keyword>
<evidence type="ECO:0000313" key="7">
    <source>
        <dbReference type="Proteomes" id="UP000629025"/>
    </source>
</evidence>
<evidence type="ECO:0008006" key="8">
    <source>
        <dbReference type="Google" id="ProtNLM"/>
    </source>
</evidence>
<dbReference type="Pfam" id="PF00872">
    <property type="entry name" value="Transposase_mut"/>
    <property type="match status" value="1"/>
</dbReference>
<accession>A0ABQ1K2A7</accession>
<evidence type="ECO:0000256" key="5">
    <source>
        <dbReference type="ARBA" id="ARBA00023172"/>
    </source>
</evidence>
<dbReference type="Proteomes" id="UP000629025">
    <property type="component" value="Unassembled WGS sequence"/>
</dbReference>
<protein>
    <recommendedName>
        <fullName evidence="8">Mutator family transposase</fullName>
    </recommendedName>
</protein>
<evidence type="ECO:0000256" key="2">
    <source>
        <dbReference type="ARBA" id="ARBA00010961"/>
    </source>
</evidence>
<organism evidence="6 7">
    <name type="scientific">Marinobacterium zhoushanense</name>
    <dbReference type="NCBI Taxonomy" id="1679163"/>
    <lineage>
        <taxon>Bacteria</taxon>
        <taxon>Pseudomonadati</taxon>
        <taxon>Pseudomonadota</taxon>
        <taxon>Gammaproteobacteria</taxon>
        <taxon>Oceanospirillales</taxon>
        <taxon>Oceanospirillaceae</taxon>
        <taxon>Marinobacterium</taxon>
    </lineage>
</organism>
<sequence length="59" mass="6804">MCIVHLVRHSLRYVNWKPHKDVSADLKRVYCAAPINEAEQTLEAFTEKLNGEHPTISRS</sequence>
<dbReference type="EMBL" id="BMIJ01000001">
    <property type="protein sequence ID" value="GGB81912.1"/>
    <property type="molecule type" value="Genomic_DNA"/>
</dbReference>
<keyword evidence="5" id="KW-0233">DNA recombination</keyword>
<keyword evidence="7" id="KW-1185">Reference proteome</keyword>
<comment type="similarity">
    <text evidence="2">Belongs to the transposase mutator family.</text>
</comment>
<proteinExistence type="inferred from homology"/>
<gene>
    <name evidence="6" type="ORF">GCM10011352_04610</name>
</gene>
<evidence type="ECO:0000256" key="1">
    <source>
        <dbReference type="ARBA" id="ARBA00002190"/>
    </source>
</evidence>